<evidence type="ECO:0000313" key="3">
    <source>
        <dbReference type="Proteomes" id="UP000037069"/>
    </source>
</evidence>
<protein>
    <submittedName>
        <fullName evidence="2">Uncharacterized protein</fullName>
    </submittedName>
</protein>
<keyword evidence="1" id="KW-0812">Transmembrane</keyword>
<comment type="caution">
    <text evidence="2">The sequence shown here is derived from an EMBL/GenBank/DDBJ whole genome shotgun (WGS) entry which is preliminary data.</text>
</comment>
<sequence length="262" mass="29393">MLLNPILSKTIAGELVTAVMSPSSLRFNFWEELFSDFCAMCVECVLGSFVPKWARLSVEILVLKKFLICFEELALSFDFPKRGSSSVDVGVKMGWVCGVGVVFFEQPQLLGFIVCVEWSCILPKIGPTSVVVVVDDLSVSCLFSLFIEMSIVVGGFSVVLLVQLQLLFSAVGFIYIASTLEFCVGVITIPFLLASEDPLNNWLKRVRLNGKLNTLNIENYFKDGFKSGRVSNRIELRNQLSVEQVYVRESRIPFFIKNVIYH</sequence>
<dbReference type="EMBL" id="JRES01001454">
    <property type="protein sequence ID" value="KNC22814.1"/>
    <property type="molecule type" value="Genomic_DNA"/>
</dbReference>
<keyword evidence="1" id="KW-1133">Transmembrane helix</keyword>
<proteinExistence type="predicted"/>
<dbReference type="AlphaFoldDB" id="A0A0L0BUC8"/>
<feature type="transmembrane region" description="Helical" evidence="1">
    <location>
        <begin position="172"/>
        <end position="194"/>
    </location>
</feature>
<keyword evidence="3" id="KW-1185">Reference proteome</keyword>
<gene>
    <name evidence="2" type="ORF">FF38_08031</name>
</gene>
<evidence type="ECO:0000313" key="2">
    <source>
        <dbReference type="EMBL" id="KNC22814.1"/>
    </source>
</evidence>
<name>A0A0L0BUC8_LUCCU</name>
<reference evidence="2 3" key="1">
    <citation type="journal article" date="2015" name="Nat. Commun.">
        <title>Lucilia cuprina genome unlocks parasitic fly biology to underpin future interventions.</title>
        <authorList>
            <person name="Anstead C.A."/>
            <person name="Korhonen P.K."/>
            <person name="Young N.D."/>
            <person name="Hall R.S."/>
            <person name="Jex A.R."/>
            <person name="Murali S.C."/>
            <person name="Hughes D.S."/>
            <person name="Lee S.F."/>
            <person name="Perry T."/>
            <person name="Stroehlein A.J."/>
            <person name="Ansell B.R."/>
            <person name="Breugelmans B."/>
            <person name="Hofmann A."/>
            <person name="Qu J."/>
            <person name="Dugan S."/>
            <person name="Lee S.L."/>
            <person name="Chao H."/>
            <person name="Dinh H."/>
            <person name="Han Y."/>
            <person name="Doddapaneni H.V."/>
            <person name="Worley K.C."/>
            <person name="Muzny D.M."/>
            <person name="Ioannidis P."/>
            <person name="Waterhouse R.M."/>
            <person name="Zdobnov E.M."/>
            <person name="James P.J."/>
            <person name="Bagnall N.H."/>
            <person name="Kotze A.C."/>
            <person name="Gibbs R.A."/>
            <person name="Richards S."/>
            <person name="Batterham P."/>
            <person name="Gasser R.B."/>
        </authorList>
    </citation>
    <scope>NUCLEOTIDE SEQUENCE [LARGE SCALE GENOMIC DNA]</scope>
    <source>
        <strain evidence="2 3">LS</strain>
        <tissue evidence="2">Full body</tissue>
    </source>
</reference>
<feature type="transmembrane region" description="Helical" evidence="1">
    <location>
        <begin position="145"/>
        <end position="166"/>
    </location>
</feature>
<keyword evidence="1" id="KW-0472">Membrane</keyword>
<accession>A0A0L0BUC8</accession>
<evidence type="ECO:0000256" key="1">
    <source>
        <dbReference type="SAM" id="Phobius"/>
    </source>
</evidence>
<organism evidence="2 3">
    <name type="scientific">Lucilia cuprina</name>
    <name type="common">Green bottle fly</name>
    <name type="synonym">Australian sheep blowfly</name>
    <dbReference type="NCBI Taxonomy" id="7375"/>
    <lineage>
        <taxon>Eukaryota</taxon>
        <taxon>Metazoa</taxon>
        <taxon>Ecdysozoa</taxon>
        <taxon>Arthropoda</taxon>
        <taxon>Hexapoda</taxon>
        <taxon>Insecta</taxon>
        <taxon>Pterygota</taxon>
        <taxon>Neoptera</taxon>
        <taxon>Endopterygota</taxon>
        <taxon>Diptera</taxon>
        <taxon>Brachycera</taxon>
        <taxon>Muscomorpha</taxon>
        <taxon>Oestroidea</taxon>
        <taxon>Calliphoridae</taxon>
        <taxon>Luciliinae</taxon>
        <taxon>Lucilia</taxon>
    </lineage>
</organism>
<dbReference type="Proteomes" id="UP000037069">
    <property type="component" value="Unassembled WGS sequence"/>
</dbReference>